<evidence type="ECO:0000256" key="1">
    <source>
        <dbReference type="ARBA" id="ARBA00022729"/>
    </source>
</evidence>
<keyword evidence="6" id="KW-0762">Sugar transport</keyword>
<dbReference type="PANTHER" id="PTHR33619:SF3">
    <property type="entry name" value="POLYSACCHARIDE EXPORT PROTEIN GFCE-RELATED"/>
    <property type="match status" value="1"/>
</dbReference>
<feature type="signal peptide" evidence="3">
    <location>
        <begin position="1"/>
        <end position="26"/>
    </location>
</feature>
<dbReference type="Gene3D" id="3.10.560.10">
    <property type="entry name" value="Outer membrane lipoprotein wza domain like"/>
    <property type="match status" value="2"/>
</dbReference>
<feature type="compositionally biased region" description="Low complexity" evidence="2">
    <location>
        <begin position="425"/>
        <end position="445"/>
    </location>
</feature>
<dbReference type="PANTHER" id="PTHR33619">
    <property type="entry name" value="POLYSACCHARIDE EXPORT PROTEIN GFCE-RELATED"/>
    <property type="match status" value="1"/>
</dbReference>
<keyword evidence="6" id="KW-0813">Transport</keyword>
<evidence type="ECO:0000259" key="5">
    <source>
        <dbReference type="Pfam" id="PF25994"/>
    </source>
</evidence>
<dbReference type="OrthoDB" id="9798876at2"/>
<reference evidence="6 7" key="2">
    <citation type="submission" date="2019-02" db="EMBL/GenBank/DDBJ databases">
        <title>'Lichenibacterium ramalinii' gen. nov. sp. nov., 'Lichenibacterium minor' gen. nov. sp. nov.</title>
        <authorList>
            <person name="Pankratov T."/>
        </authorList>
    </citation>
    <scope>NUCLEOTIDE SEQUENCE [LARGE SCALE GENOMIC DNA]</scope>
    <source>
        <strain evidence="6 7">RmlP001</strain>
    </source>
</reference>
<feature type="domain" description="Polysaccharide export protein N-terminal" evidence="4">
    <location>
        <begin position="29"/>
        <end position="115"/>
    </location>
</feature>
<reference evidence="6 7" key="1">
    <citation type="submission" date="2018-09" db="EMBL/GenBank/DDBJ databases">
        <authorList>
            <person name="Grouzdev D.S."/>
            <person name="Krutkina M.S."/>
        </authorList>
    </citation>
    <scope>NUCLEOTIDE SEQUENCE [LARGE SCALE GENOMIC DNA]</scope>
    <source>
        <strain evidence="6 7">RmlP001</strain>
    </source>
</reference>
<dbReference type="GO" id="GO:0015159">
    <property type="term" value="F:polysaccharide transmembrane transporter activity"/>
    <property type="evidence" value="ECO:0007669"/>
    <property type="project" value="InterPro"/>
</dbReference>
<dbReference type="AlphaFoldDB" id="A0A4Q2R8R3"/>
<evidence type="ECO:0000313" key="7">
    <source>
        <dbReference type="Proteomes" id="UP000289411"/>
    </source>
</evidence>
<evidence type="ECO:0000256" key="3">
    <source>
        <dbReference type="SAM" id="SignalP"/>
    </source>
</evidence>
<gene>
    <name evidence="6" type="ORF">D3272_17685</name>
</gene>
<dbReference type="Pfam" id="PF02563">
    <property type="entry name" value="Poly_export"/>
    <property type="match status" value="1"/>
</dbReference>
<feature type="chain" id="PRO_5021022156" evidence="3">
    <location>
        <begin position="27"/>
        <end position="461"/>
    </location>
</feature>
<protein>
    <submittedName>
        <fullName evidence="6">Sugar transporter</fullName>
    </submittedName>
</protein>
<accession>A0A4Q2R8R3</accession>
<dbReference type="RefSeq" id="WP_129220542.1">
    <property type="nucleotide sequence ID" value="NZ_QYBC01000015.1"/>
</dbReference>
<dbReference type="Pfam" id="PF25994">
    <property type="entry name" value="HH_AprE"/>
    <property type="match status" value="1"/>
</dbReference>
<sequence>MTRPLRRPAALVIAALIAVVPRVATAAGASDGYRLGPQDKLDIRVYDLRTGSGEAHQWAALNGEFLVDATGAVSLPLLGQVPASNGTPADLADAISARLQAKIGLAQRPDASVQVIKYRPFYIIGAVDKPGEYDYRPGLSVLQAVGTAGGLLRAGGDSLIGYERDALTQRGDLRVLAADRVALQVRQARLDAEIADADTITLPPDIKARAGEPDMARAVREEQLLFDARRNALKSQLDAIKQAKGLLTSELTSLAAKDATLGRQLDLTRKELAQVSDLVAKGMAVVPRQLAAEQSTASYESSRLDVQLATLRAQQDLSKADRDMLDLKARRRDEALTEATEVRAKLAADFEKIETTRQLVYQSEVRAPMAVARDAAERQPIFRLTHRTGDASDTRTVTEADLVAPGDVLRVLLPPRDDLGAAGRATSSAAPDGGAAGATADAGSGLPSRETAAASAVPSRR</sequence>
<feature type="domain" description="AprE-like long alpha-helical hairpin" evidence="5">
    <location>
        <begin position="171"/>
        <end position="357"/>
    </location>
</feature>
<proteinExistence type="predicted"/>
<name>A0A4Q2R8R3_9HYPH</name>
<keyword evidence="1 3" id="KW-0732">Signal</keyword>
<organism evidence="6 7">
    <name type="scientific">Lichenibacterium ramalinae</name>
    <dbReference type="NCBI Taxonomy" id="2316527"/>
    <lineage>
        <taxon>Bacteria</taxon>
        <taxon>Pseudomonadati</taxon>
        <taxon>Pseudomonadota</taxon>
        <taxon>Alphaproteobacteria</taxon>
        <taxon>Hyphomicrobiales</taxon>
        <taxon>Lichenihabitantaceae</taxon>
        <taxon>Lichenibacterium</taxon>
    </lineage>
</organism>
<evidence type="ECO:0000256" key="2">
    <source>
        <dbReference type="SAM" id="MobiDB-lite"/>
    </source>
</evidence>
<keyword evidence="7" id="KW-1185">Reference proteome</keyword>
<dbReference type="InterPro" id="IPR058781">
    <property type="entry name" value="HH_AprE-like"/>
</dbReference>
<dbReference type="InterPro" id="IPR003715">
    <property type="entry name" value="Poly_export_N"/>
</dbReference>
<dbReference type="EMBL" id="QYBC01000015">
    <property type="protein sequence ID" value="RYB03256.1"/>
    <property type="molecule type" value="Genomic_DNA"/>
</dbReference>
<comment type="caution">
    <text evidence="6">The sequence shown here is derived from an EMBL/GenBank/DDBJ whole genome shotgun (WGS) entry which is preliminary data.</text>
</comment>
<evidence type="ECO:0000313" key="6">
    <source>
        <dbReference type="EMBL" id="RYB03256.1"/>
    </source>
</evidence>
<feature type="region of interest" description="Disordered" evidence="2">
    <location>
        <begin position="419"/>
        <end position="461"/>
    </location>
</feature>
<dbReference type="Gene3D" id="3.30.1950.10">
    <property type="entry name" value="wza like domain"/>
    <property type="match status" value="1"/>
</dbReference>
<dbReference type="Proteomes" id="UP000289411">
    <property type="component" value="Unassembled WGS sequence"/>
</dbReference>
<evidence type="ECO:0000259" key="4">
    <source>
        <dbReference type="Pfam" id="PF02563"/>
    </source>
</evidence>
<dbReference type="InterPro" id="IPR049712">
    <property type="entry name" value="Poly_export"/>
</dbReference>